<name>A0A7W9S0E8_9HYPH</name>
<keyword evidence="2" id="KW-1185">Reference proteome</keyword>
<accession>A0A7W9S0E8</accession>
<proteinExistence type="predicted"/>
<evidence type="ECO:0000313" key="1">
    <source>
        <dbReference type="EMBL" id="MBB6011816.1"/>
    </source>
</evidence>
<dbReference type="RefSeq" id="WP_183827219.1">
    <property type="nucleotide sequence ID" value="NZ_JACHEU010000001.1"/>
</dbReference>
<gene>
    <name evidence="1" type="ORF">HNR59_001161</name>
</gene>
<evidence type="ECO:0000313" key="2">
    <source>
        <dbReference type="Proteomes" id="UP000533306"/>
    </source>
</evidence>
<dbReference type="EMBL" id="JACHEU010000001">
    <property type="protein sequence ID" value="MBB6011816.1"/>
    <property type="molecule type" value="Genomic_DNA"/>
</dbReference>
<sequence length="62" mass="6951">MTTPFVPSTIRIISPREETPVFGEVLFENEGGDRVTIRLDLEACGALRQVIYDLERKLAEAS</sequence>
<dbReference type="AlphaFoldDB" id="A0A7W9S0E8"/>
<comment type="caution">
    <text evidence="1">The sequence shown here is derived from an EMBL/GenBank/DDBJ whole genome shotgun (WGS) entry which is preliminary data.</text>
</comment>
<protein>
    <submittedName>
        <fullName evidence="1">Uncharacterized protein</fullName>
    </submittedName>
</protein>
<reference evidence="1 2" key="1">
    <citation type="submission" date="2020-08" db="EMBL/GenBank/DDBJ databases">
        <title>Genomic Encyclopedia of Type Strains, Phase IV (KMG-IV): sequencing the most valuable type-strain genomes for metagenomic binning, comparative biology and taxonomic classification.</title>
        <authorList>
            <person name="Goeker M."/>
        </authorList>
    </citation>
    <scope>NUCLEOTIDE SEQUENCE [LARGE SCALE GENOMIC DNA]</scope>
    <source>
        <strain evidence="1 2">DSM 11099</strain>
    </source>
</reference>
<dbReference type="Proteomes" id="UP000533306">
    <property type="component" value="Unassembled WGS sequence"/>
</dbReference>
<organism evidence="1 2">
    <name type="scientific">Aquamicrobium lusatiense</name>
    <dbReference type="NCBI Taxonomy" id="89772"/>
    <lineage>
        <taxon>Bacteria</taxon>
        <taxon>Pseudomonadati</taxon>
        <taxon>Pseudomonadota</taxon>
        <taxon>Alphaproteobacteria</taxon>
        <taxon>Hyphomicrobiales</taxon>
        <taxon>Phyllobacteriaceae</taxon>
        <taxon>Aquamicrobium</taxon>
    </lineage>
</organism>